<dbReference type="Gene3D" id="3.40.710.10">
    <property type="entry name" value="DD-peptidase/beta-lactamase superfamily"/>
    <property type="match status" value="1"/>
</dbReference>
<evidence type="ECO:0000256" key="17">
    <source>
        <dbReference type="ARBA" id="ARBA00022984"/>
    </source>
</evidence>
<dbReference type="AlphaFoldDB" id="A0A1S6IWM5"/>
<dbReference type="RefSeq" id="WP_238457668.1">
    <property type="nucleotide sequence ID" value="NZ_CP019698.1"/>
</dbReference>
<keyword evidence="22" id="KW-0961">Cell wall biogenesis/degradation</keyword>
<evidence type="ECO:0000256" key="14">
    <source>
        <dbReference type="ARBA" id="ARBA00022801"/>
    </source>
</evidence>
<dbReference type="FunFam" id="1.10.3810.10:FF:000001">
    <property type="entry name" value="Penicillin-binding protein 1A"/>
    <property type="match status" value="1"/>
</dbReference>
<proteinExistence type="inferred from homology"/>
<feature type="transmembrane region" description="Helical" evidence="28">
    <location>
        <begin position="20"/>
        <end position="41"/>
    </location>
</feature>
<evidence type="ECO:0000256" key="10">
    <source>
        <dbReference type="ARBA" id="ARBA00022670"/>
    </source>
</evidence>
<evidence type="ECO:0000259" key="29">
    <source>
        <dbReference type="Pfam" id="PF00905"/>
    </source>
</evidence>
<keyword evidence="32" id="KW-1185">Reference proteome</keyword>
<dbReference type="PANTHER" id="PTHR32282">
    <property type="entry name" value="BINDING PROTEIN TRANSPEPTIDASE, PUTATIVE-RELATED"/>
    <property type="match status" value="1"/>
</dbReference>
<dbReference type="GO" id="GO:0071555">
    <property type="term" value="P:cell wall organization"/>
    <property type="evidence" value="ECO:0007669"/>
    <property type="project" value="UniProtKB-KW"/>
</dbReference>
<dbReference type="SUPFAM" id="SSF56601">
    <property type="entry name" value="beta-lactamase/transpeptidase-like"/>
    <property type="match status" value="1"/>
</dbReference>
<evidence type="ECO:0000256" key="5">
    <source>
        <dbReference type="ARBA" id="ARBA00007739"/>
    </source>
</evidence>
<evidence type="ECO:0000256" key="25">
    <source>
        <dbReference type="ARBA" id="ARBA00049902"/>
    </source>
</evidence>
<dbReference type="GO" id="GO:0008955">
    <property type="term" value="F:peptidoglycan glycosyltransferase activity"/>
    <property type="evidence" value="ECO:0007669"/>
    <property type="project" value="UniProtKB-EC"/>
</dbReference>
<gene>
    <name evidence="31" type="ORF">B0537_08815</name>
</gene>
<dbReference type="InterPro" id="IPR001264">
    <property type="entry name" value="Glyco_trans_51"/>
</dbReference>
<evidence type="ECO:0000256" key="2">
    <source>
        <dbReference type="ARBA" id="ARBA00004401"/>
    </source>
</evidence>
<keyword evidence="17" id="KW-0573">Peptidoglycan synthesis</keyword>
<dbReference type="Pfam" id="PF00905">
    <property type="entry name" value="Transpeptidase"/>
    <property type="match status" value="1"/>
</dbReference>
<evidence type="ECO:0000256" key="21">
    <source>
        <dbReference type="ARBA" id="ARBA00023268"/>
    </source>
</evidence>
<keyword evidence="21" id="KW-0511">Multifunctional enzyme</keyword>
<evidence type="ECO:0000313" key="32">
    <source>
        <dbReference type="Proteomes" id="UP000189464"/>
    </source>
</evidence>
<dbReference type="Pfam" id="PF00912">
    <property type="entry name" value="Transgly"/>
    <property type="match status" value="1"/>
</dbReference>
<reference evidence="31 32" key="1">
    <citation type="journal article" date="2016" name="Int. J. Syst. Evol. Microbiol.">
        <title>Desulfotomaculum ferrireducens sp. nov., a moderately thermophilic sulfate-reducing and dissimilatory Fe(III)-reducing bacterium isolated from compost.</title>
        <authorList>
            <person name="Yang G."/>
            <person name="Guo J."/>
            <person name="Zhuang L."/>
            <person name="Yuan Y."/>
            <person name="Zhou S."/>
        </authorList>
    </citation>
    <scope>NUCLEOTIDE SEQUENCE [LARGE SCALE GENOMIC DNA]</scope>
    <source>
        <strain evidence="31 32">GSS09</strain>
    </source>
</reference>
<evidence type="ECO:0000256" key="23">
    <source>
        <dbReference type="ARBA" id="ARBA00034000"/>
    </source>
</evidence>
<dbReference type="InterPro" id="IPR001460">
    <property type="entry name" value="PCN-bd_Tpept"/>
</dbReference>
<dbReference type="InterPro" id="IPR036950">
    <property type="entry name" value="PBP_transglycosylase"/>
</dbReference>
<dbReference type="GO" id="GO:0006508">
    <property type="term" value="P:proteolysis"/>
    <property type="evidence" value="ECO:0007669"/>
    <property type="project" value="UniProtKB-KW"/>
</dbReference>
<feature type="compositionally biased region" description="Basic and acidic residues" evidence="27">
    <location>
        <begin position="630"/>
        <end position="641"/>
    </location>
</feature>
<comment type="catalytic activity">
    <reaction evidence="25">
        <text>[GlcNAc-(1-&gt;4)-Mur2Ac(oyl-L-Ala-gamma-D-Glu-L-Lys-D-Ala-D-Ala)](n)-di-trans,octa-cis-undecaprenyl diphosphate + beta-D-GlcNAc-(1-&gt;4)-Mur2Ac(oyl-L-Ala-gamma-D-Glu-L-Lys-D-Ala-D-Ala)-di-trans,octa-cis-undecaprenyl diphosphate = [GlcNAc-(1-&gt;4)-Mur2Ac(oyl-L-Ala-gamma-D-Glu-L-Lys-D-Ala-D-Ala)](n+1)-di-trans,octa-cis-undecaprenyl diphosphate + di-trans,octa-cis-undecaprenyl diphosphate + H(+)</text>
        <dbReference type="Rhea" id="RHEA:23708"/>
        <dbReference type="Rhea" id="RHEA-COMP:9602"/>
        <dbReference type="Rhea" id="RHEA-COMP:9603"/>
        <dbReference type="ChEBI" id="CHEBI:15378"/>
        <dbReference type="ChEBI" id="CHEBI:58405"/>
        <dbReference type="ChEBI" id="CHEBI:60033"/>
        <dbReference type="ChEBI" id="CHEBI:78435"/>
        <dbReference type="EC" id="2.4.99.28"/>
    </reaction>
</comment>
<keyword evidence="13 28" id="KW-0812">Transmembrane</keyword>
<feature type="compositionally biased region" description="Low complexity" evidence="27">
    <location>
        <begin position="690"/>
        <end position="700"/>
    </location>
</feature>
<dbReference type="NCBIfam" id="TIGR02074">
    <property type="entry name" value="PBP_1a_fam"/>
    <property type="match status" value="1"/>
</dbReference>
<evidence type="ECO:0000256" key="24">
    <source>
        <dbReference type="ARBA" id="ARBA00044770"/>
    </source>
</evidence>
<evidence type="ECO:0000256" key="15">
    <source>
        <dbReference type="ARBA" id="ARBA00022960"/>
    </source>
</evidence>
<evidence type="ECO:0000256" key="3">
    <source>
        <dbReference type="ARBA" id="ARBA00004752"/>
    </source>
</evidence>
<comment type="similarity">
    <text evidence="5">In the N-terminal section; belongs to the glycosyltransferase 51 family.</text>
</comment>
<sequence length="707" mass="78345">MDIKHILAKLKSIKWHPCLILGIILFAFMLTCAISLGIWVVQEYRAVAEKYDMANFQYQSSRRGAIYSADGVLLTYLYQQNKDHVQLQQIAKPLQQAVIAIEDHRFYIHFGIDVLGTLRALYKDLTTGQAVEGGSTITQQLARNLFLTPEKTLSRKITETFLAIQLERKFTKEEILEMYLNEIYFGNGCYGVETAAQKYFGKPASELNLAEATMLAAIPKAPNLYEPLNHPKENKKRQELVLGRMLDLSLISQQEREEALKQEVKVRQFKPIVQHIPYKFPYFTTEVINQLLKMYGRDKVYNGGLKVVTTLDSRAAQIAEDIAKAKIEQFKRSGIAASNIALVSVNNKTGAILAMVGGYDFSQDQNNLAMIPRQPGSAIKPLHYAGAIDKGVISENSMLAAYAKSYGNYHVDSNINAHVSVMVALKNSLNVPAVEVVNTFGISNTLANLKRFGITTLSEHDSNLAIALGGMYHGVKPLEMAAAFAVFANNGVYNKPYFISSIEDAAGNILYLHRPERRQVIEPRTAQVITQILLQAVRGGTGSRANISGNEAGKTGTTNDSRCLWFVGYNKDISTAVWIGNSDHSPVRGFYGGDLAAPTWREYHLALINQGILKPTPIYDQVISIKQEVQEKPKEETREEITEATPEQPVHQEVSEPTTPAAEVVTPAQPAEIIEHTPTDTPTEPPVPAPTETTETPAEIPVEDTSP</sequence>
<evidence type="ECO:0000256" key="8">
    <source>
        <dbReference type="ARBA" id="ARBA00022475"/>
    </source>
</evidence>
<protein>
    <recommendedName>
        <fullName evidence="7">Penicillin-binding protein 1A</fullName>
        <ecNumber evidence="24">2.4.99.28</ecNumber>
        <ecNumber evidence="6">3.4.16.4</ecNumber>
    </recommendedName>
</protein>
<evidence type="ECO:0000256" key="12">
    <source>
        <dbReference type="ARBA" id="ARBA00022679"/>
    </source>
</evidence>
<accession>A0A1S6IWM5</accession>
<comment type="subcellular location">
    <subcellularLocation>
        <location evidence="2">Cell membrane</location>
        <topology evidence="2">Single-pass type II membrane protein</topology>
    </subcellularLocation>
</comment>
<dbReference type="EC" id="2.4.99.28" evidence="24"/>
<keyword evidence="14" id="KW-0378">Hydrolase</keyword>
<dbReference type="GO" id="GO:0009002">
    <property type="term" value="F:serine-type D-Ala-D-Ala carboxypeptidase activity"/>
    <property type="evidence" value="ECO:0007669"/>
    <property type="project" value="UniProtKB-EC"/>
</dbReference>
<evidence type="ECO:0000256" key="18">
    <source>
        <dbReference type="ARBA" id="ARBA00022989"/>
    </source>
</evidence>
<feature type="domain" description="Glycosyl transferase family 51" evidence="30">
    <location>
        <begin position="74"/>
        <end position="245"/>
    </location>
</feature>
<dbReference type="GO" id="GO:0008658">
    <property type="term" value="F:penicillin binding"/>
    <property type="evidence" value="ECO:0007669"/>
    <property type="project" value="InterPro"/>
</dbReference>
<dbReference type="STRING" id="1833852.B0537_08815"/>
<evidence type="ECO:0000256" key="7">
    <source>
        <dbReference type="ARBA" id="ARBA00018638"/>
    </source>
</evidence>
<dbReference type="EMBL" id="CP019698">
    <property type="protein sequence ID" value="AQS59171.1"/>
    <property type="molecule type" value="Genomic_DNA"/>
</dbReference>
<keyword evidence="8" id="KW-1003">Cell membrane</keyword>
<dbReference type="UniPathway" id="UPA00219"/>
<evidence type="ECO:0000256" key="27">
    <source>
        <dbReference type="SAM" id="MobiDB-lite"/>
    </source>
</evidence>
<keyword evidence="19 28" id="KW-0472">Membrane</keyword>
<comment type="pathway">
    <text evidence="26">Glycan biosynthesis.</text>
</comment>
<comment type="function">
    <text evidence="1">Cell wall formation. Synthesis of cross-linked peptidoglycan from the lipid intermediates. The enzyme has a penicillin-insensitive transglycosylase N-terminal domain (formation of linear glycan strands) and a penicillin-sensitive transpeptidase C-terminal domain (cross-linking of the peptide subunits).</text>
</comment>
<dbReference type="Gene3D" id="1.10.3810.10">
    <property type="entry name" value="Biosynthetic peptidoglycan transglycosylase-like"/>
    <property type="match status" value="1"/>
</dbReference>
<evidence type="ECO:0000256" key="13">
    <source>
        <dbReference type="ARBA" id="ARBA00022692"/>
    </source>
</evidence>
<organism evidence="31 32">
    <name type="scientific">Desulforamulus ferrireducens</name>
    <dbReference type="NCBI Taxonomy" id="1833852"/>
    <lineage>
        <taxon>Bacteria</taxon>
        <taxon>Bacillati</taxon>
        <taxon>Bacillota</taxon>
        <taxon>Clostridia</taxon>
        <taxon>Eubacteriales</taxon>
        <taxon>Peptococcaceae</taxon>
        <taxon>Desulforamulus</taxon>
    </lineage>
</organism>
<dbReference type="GO" id="GO:0046677">
    <property type="term" value="P:response to antibiotic"/>
    <property type="evidence" value="ECO:0007669"/>
    <property type="project" value="UniProtKB-KW"/>
</dbReference>
<keyword evidence="11" id="KW-0328">Glycosyltransferase</keyword>
<feature type="region of interest" description="Disordered" evidence="27">
    <location>
        <begin position="630"/>
        <end position="707"/>
    </location>
</feature>
<keyword evidence="9" id="KW-0121">Carboxypeptidase</keyword>
<dbReference type="GO" id="GO:0005886">
    <property type="term" value="C:plasma membrane"/>
    <property type="evidence" value="ECO:0007669"/>
    <property type="project" value="UniProtKB-SubCell"/>
</dbReference>
<evidence type="ECO:0000313" key="31">
    <source>
        <dbReference type="EMBL" id="AQS59171.1"/>
    </source>
</evidence>
<evidence type="ECO:0000256" key="11">
    <source>
        <dbReference type="ARBA" id="ARBA00022676"/>
    </source>
</evidence>
<dbReference type="GO" id="GO:0008360">
    <property type="term" value="P:regulation of cell shape"/>
    <property type="evidence" value="ECO:0007669"/>
    <property type="project" value="UniProtKB-KW"/>
</dbReference>
<evidence type="ECO:0000256" key="19">
    <source>
        <dbReference type="ARBA" id="ARBA00023136"/>
    </source>
</evidence>
<dbReference type="SUPFAM" id="SSF53955">
    <property type="entry name" value="Lysozyme-like"/>
    <property type="match status" value="1"/>
</dbReference>
<evidence type="ECO:0000256" key="20">
    <source>
        <dbReference type="ARBA" id="ARBA00023251"/>
    </source>
</evidence>
<evidence type="ECO:0000259" key="30">
    <source>
        <dbReference type="Pfam" id="PF00912"/>
    </source>
</evidence>
<evidence type="ECO:0000256" key="9">
    <source>
        <dbReference type="ARBA" id="ARBA00022645"/>
    </source>
</evidence>
<dbReference type="InterPro" id="IPR050396">
    <property type="entry name" value="Glycosyltr_51/Transpeptidase"/>
</dbReference>
<evidence type="ECO:0000256" key="26">
    <source>
        <dbReference type="ARBA" id="ARBA00060592"/>
    </source>
</evidence>
<comment type="pathway">
    <text evidence="3">Cell wall biogenesis; peptidoglycan biosynthesis.</text>
</comment>
<dbReference type="KEGG" id="dfg:B0537_08815"/>
<evidence type="ECO:0000256" key="4">
    <source>
        <dbReference type="ARBA" id="ARBA00007090"/>
    </source>
</evidence>
<feature type="domain" description="Penicillin-binding protein transpeptidase" evidence="29">
    <location>
        <begin position="341"/>
        <end position="601"/>
    </location>
</feature>
<dbReference type="InterPro" id="IPR012338">
    <property type="entry name" value="Beta-lactam/transpept-like"/>
</dbReference>
<keyword evidence="16" id="KW-0735">Signal-anchor</keyword>
<keyword evidence="10" id="KW-0645">Protease</keyword>
<comment type="similarity">
    <text evidence="4">In the C-terminal section; belongs to the transpeptidase family.</text>
</comment>
<keyword evidence="20" id="KW-0046">Antibiotic resistance</keyword>
<name>A0A1S6IWM5_9FIRM</name>
<keyword evidence="12" id="KW-0808">Transferase</keyword>
<evidence type="ECO:0000256" key="28">
    <source>
        <dbReference type="SAM" id="Phobius"/>
    </source>
</evidence>
<dbReference type="PANTHER" id="PTHR32282:SF33">
    <property type="entry name" value="PEPTIDOGLYCAN GLYCOSYLTRANSFERASE"/>
    <property type="match status" value="1"/>
</dbReference>
<dbReference type="GO" id="GO:0009252">
    <property type="term" value="P:peptidoglycan biosynthetic process"/>
    <property type="evidence" value="ECO:0007669"/>
    <property type="project" value="UniProtKB-UniPathway"/>
</dbReference>
<keyword evidence="15" id="KW-0133">Cell shape</keyword>
<dbReference type="InterPro" id="IPR023346">
    <property type="entry name" value="Lysozyme-like_dom_sf"/>
</dbReference>
<evidence type="ECO:0000256" key="6">
    <source>
        <dbReference type="ARBA" id="ARBA00012448"/>
    </source>
</evidence>
<comment type="catalytic activity">
    <reaction evidence="23">
        <text>Preferential cleavage: (Ac)2-L-Lys-D-Ala-|-D-Ala. Also transpeptidation of peptidyl-alanyl moieties that are N-acyl substituents of D-alanine.</text>
        <dbReference type="EC" id="3.4.16.4"/>
    </reaction>
</comment>
<evidence type="ECO:0000256" key="22">
    <source>
        <dbReference type="ARBA" id="ARBA00023316"/>
    </source>
</evidence>
<dbReference type="EC" id="3.4.16.4" evidence="6"/>
<keyword evidence="18 28" id="KW-1133">Transmembrane helix</keyword>
<dbReference type="Proteomes" id="UP000189464">
    <property type="component" value="Chromosome"/>
</dbReference>
<evidence type="ECO:0000256" key="1">
    <source>
        <dbReference type="ARBA" id="ARBA00002624"/>
    </source>
</evidence>
<evidence type="ECO:0000256" key="16">
    <source>
        <dbReference type="ARBA" id="ARBA00022968"/>
    </source>
</evidence>